<dbReference type="AlphaFoldDB" id="A0A1I8ER42"/>
<feature type="transmembrane region" description="Helical" evidence="1">
    <location>
        <begin position="20"/>
        <end position="41"/>
    </location>
</feature>
<evidence type="ECO:0000256" key="1">
    <source>
        <dbReference type="SAM" id="Phobius"/>
    </source>
</evidence>
<organism evidence="2">
    <name type="scientific">Wuchereria bancrofti</name>
    <dbReference type="NCBI Taxonomy" id="6293"/>
    <lineage>
        <taxon>Eukaryota</taxon>
        <taxon>Metazoa</taxon>
        <taxon>Ecdysozoa</taxon>
        <taxon>Nematoda</taxon>
        <taxon>Chromadorea</taxon>
        <taxon>Rhabditida</taxon>
        <taxon>Spirurina</taxon>
        <taxon>Spiruromorpha</taxon>
        <taxon>Filarioidea</taxon>
        <taxon>Onchocercidae</taxon>
        <taxon>Wuchereria</taxon>
    </lineage>
</organism>
<name>A0A1I8ER42_WUCBA</name>
<evidence type="ECO:0000313" key="2">
    <source>
        <dbReference type="WBParaSite" id="maker-PairedContig_3970-snap-gene-0.9-mRNA-1"/>
    </source>
</evidence>
<keyword evidence="1" id="KW-1133">Transmembrane helix</keyword>
<reference evidence="2" key="1">
    <citation type="submission" date="2016-11" db="UniProtKB">
        <authorList>
            <consortium name="WormBaseParasite"/>
        </authorList>
    </citation>
    <scope>IDENTIFICATION</scope>
    <source>
        <strain evidence="2">pt0022</strain>
    </source>
</reference>
<sequence>MLRISYWNLFVLTTREWIVVLYAVIIVFMIIFMAILIICIVRNCCYIVCTSDEEDVERDVIMTVPQQAPIIGQSSHSENSQCPVHGQKKYHNNARVHKHNLLAIMGDYVLIRTLNQTLRMNL</sequence>
<protein>
    <submittedName>
        <fullName evidence="2">Uncharacterized protein</fullName>
    </submittedName>
</protein>
<keyword evidence="1" id="KW-0472">Membrane</keyword>
<dbReference type="WBParaSite" id="maker-PairedContig_3970-snap-gene-0.9-mRNA-1">
    <property type="protein sequence ID" value="maker-PairedContig_3970-snap-gene-0.9-mRNA-1"/>
    <property type="gene ID" value="maker-PairedContig_3970-snap-gene-0.9"/>
</dbReference>
<keyword evidence="1" id="KW-0812">Transmembrane</keyword>
<proteinExistence type="predicted"/>
<accession>A0A1I8ER42</accession>